<keyword evidence="5 9" id="KW-1133">Transmembrane helix</keyword>
<dbReference type="OrthoDB" id="8274at10239"/>
<protein>
    <submittedName>
        <fullName evidence="10">S-S bond formation pathway protein</fullName>
    </submittedName>
</protein>
<feature type="transmembrane region" description="Helical" evidence="9">
    <location>
        <begin position="180"/>
        <end position="199"/>
    </location>
</feature>
<keyword evidence="3" id="KW-0261">Viral envelope protein</keyword>
<evidence type="ECO:0000256" key="7">
    <source>
        <dbReference type="ARBA" id="ARBA00023157"/>
    </source>
</evidence>
<comment type="subcellular location">
    <subcellularLocation>
        <location evidence="1">Virion membrane</location>
        <topology evidence="1">Single-pass membrane protein</topology>
    </subcellularLocation>
</comment>
<comment type="function">
    <text evidence="8">Component of the entry fusion complex (EFC), which consists of 11 proteins. During cell infection, this complex mediates entry of the virion core into the host cytoplasm by a two-step mechanism consisting of lipid mixing of the viral and cellular membranes and subsequent pore formation.</text>
</comment>
<evidence type="ECO:0000313" key="11">
    <source>
        <dbReference type="Proteomes" id="UP000217428"/>
    </source>
</evidence>
<reference evidence="10 11" key="1">
    <citation type="journal article" date="2017" name="Virus Genes">
        <title>Characterization of Eptesipoxvirus, a novel poxvirus from a microchiropteran bat.</title>
        <authorList>
            <person name="Tu S.L."/>
            <person name="Nakazawa Y."/>
            <person name="Gao J."/>
            <person name="Wilkins K."/>
            <person name="Gallardo-Romero N."/>
            <person name="Li Y."/>
            <person name="Emerson G.L."/>
            <person name="Carroll D.S."/>
            <person name="Upton C."/>
        </authorList>
    </citation>
    <scope>NUCLEOTIDE SEQUENCE [LARGE SCALE GENOMIC DNA]</scope>
    <source>
        <strain evidence="10 11">Washington</strain>
    </source>
</reference>
<dbReference type="InterPro" id="IPR003472">
    <property type="entry name" value="Virion_mem_poxvirus_L1"/>
</dbReference>
<evidence type="ECO:0000256" key="2">
    <source>
        <dbReference type="ARBA" id="ARBA00022692"/>
    </source>
</evidence>
<evidence type="ECO:0000256" key="5">
    <source>
        <dbReference type="ARBA" id="ARBA00022989"/>
    </source>
</evidence>
<evidence type="ECO:0000313" key="10">
    <source>
        <dbReference type="EMBL" id="ASK51226.1"/>
    </source>
</evidence>
<keyword evidence="4" id="KW-0426">Late protein</keyword>
<evidence type="ECO:0000256" key="4">
    <source>
        <dbReference type="ARBA" id="ARBA00022921"/>
    </source>
</evidence>
<evidence type="ECO:0000256" key="8">
    <source>
        <dbReference type="ARBA" id="ARBA00034668"/>
    </source>
</evidence>
<organism evidence="10 11">
    <name type="scientific">Eptesipox virus</name>
    <dbReference type="NCBI Taxonomy" id="1329402"/>
    <lineage>
        <taxon>Viruses</taxon>
        <taxon>Varidnaviria</taxon>
        <taxon>Bamfordvirae</taxon>
        <taxon>Nucleocytoviricota</taxon>
        <taxon>Pokkesviricetes</taxon>
        <taxon>Chitovirales</taxon>
        <taxon>Poxviridae</taxon>
        <taxon>Chordopoxvirinae</taxon>
        <taxon>Vespertilionpoxvirus</taxon>
        <taxon>Vespertilionpoxvirus eptesipox</taxon>
    </lineage>
</organism>
<evidence type="ECO:0000256" key="6">
    <source>
        <dbReference type="ARBA" id="ARBA00023136"/>
    </source>
</evidence>
<evidence type="ECO:0000256" key="1">
    <source>
        <dbReference type="ARBA" id="ARBA00004381"/>
    </source>
</evidence>
<sequence>MENDPIVVDTLYNLFINRYLQKLGQYSIPTNIACGIHIGKIIGEFDRCALRVTNKCFNNSKLSFKIMIESLKEILLLVSEKEKIKILEEIGIDLNNDDKSISKLERNCKAYAETSNFIDIDVFNAGICKAPPGKFILLQVLNSGTVEANCGLETIMKSLNKKILPSYNTNNKLDLTSRPWFIAGGVLILLIIIFAICSIKKRISVKYNYGKYLYV</sequence>
<name>A0A220T686_9POXV</name>
<dbReference type="Pfam" id="PF02442">
    <property type="entry name" value="L1R_F9L"/>
    <property type="match status" value="1"/>
</dbReference>
<keyword evidence="2 9" id="KW-0812">Transmembrane</keyword>
<keyword evidence="11" id="KW-1185">Reference proteome</keyword>
<accession>A0A220T686</accession>
<proteinExistence type="predicted"/>
<keyword evidence="6 9" id="KW-0472">Membrane</keyword>
<dbReference type="Proteomes" id="UP000217428">
    <property type="component" value="Segment"/>
</dbReference>
<gene>
    <name evidence="10" type="ORF">EPTV-WA-025</name>
</gene>
<dbReference type="GO" id="GO:0055036">
    <property type="term" value="C:virion membrane"/>
    <property type="evidence" value="ECO:0007669"/>
    <property type="project" value="UniProtKB-SubCell"/>
</dbReference>
<dbReference type="EMBL" id="KY747497">
    <property type="protein sequence ID" value="ASK51226.1"/>
    <property type="molecule type" value="Genomic_DNA"/>
</dbReference>
<evidence type="ECO:0000256" key="3">
    <source>
        <dbReference type="ARBA" id="ARBA00022879"/>
    </source>
</evidence>
<dbReference type="GO" id="GO:0019031">
    <property type="term" value="C:viral envelope"/>
    <property type="evidence" value="ECO:0007669"/>
    <property type="project" value="UniProtKB-KW"/>
</dbReference>
<keyword evidence="7" id="KW-1015">Disulfide bond</keyword>
<evidence type="ECO:0000256" key="9">
    <source>
        <dbReference type="SAM" id="Phobius"/>
    </source>
</evidence>
<keyword evidence="3" id="KW-0946">Virion</keyword>